<dbReference type="Proteomes" id="UP000245618">
    <property type="component" value="Unassembled WGS sequence"/>
</dbReference>
<proteinExistence type="inferred from homology"/>
<name>A0A2U1JYA4_9FLAO</name>
<dbReference type="Pfam" id="PF00535">
    <property type="entry name" value="Glycos_transf_2"/>
    <property type="match status" value="1"/>
</dbReference>
<dbReference type="InterPro" id="IPR029044">
    <property type="entry name" value="Nucleotide-diphossugar_trans"/>
</dbReference>
<dbReference type="OrthoDB" id="9771846at2"/>
<evidence type="ECO:0000313" key="5">
    <source>
        <dbReference type="EMBL" id="PWA09939.1"/>
    </source>
</evidence>
<evidence type="ECO:0000313" key="6">
    <source>
        <dbReference type="Proteomes" id="UP000245618"/>
    </source>
</evidence>
<sequence>MDKNNLRILTIIATYNGSRWIRKCIDSIQSSNKVTDVFVIDNASNDDTVFVLKSYPNIILHENKDNLGFGQANNIGMRYALENNYDYVFLLNQDAWVENDTLSTLISISISNKEYGILSPLHYYSDQKSLEYNFSVQLSPWFCKDIMSDYVTKNQKEMKDIYPLNFVNAAAWLIPKKTLEIVGGFDPLFFQYGEDNNYCHRVKYHGFKIGVVPSTKIYHDCLDANNNKEQNVEEQLRKFELDTKTNFANINTDVNKIKIVEFAFNKFILCLFFVFRLKIADARFHFLAFRVVFENCSRIIESRNKNFISRPNYLSN</sequence>
<evidence type="ECO:0000256" key="3">
    <source>
        <dbReference type="ARBA" id="ARBA00022679"/>
    </source>
</evidence>
<dbReference type="GO" id="GO:0016757">
    <property type="term" value="F:glycosyltransferase activity"/>
    <property type="evidence" value="ECO:0007669"/>
    <property type="project" value="UniProtKB-KW"/>
</dbReference>
<keyword evidence="3 5" id="KW-0808">Transferase</keyword>
<dbReference type="InterPro" id="IPR001173">
    <property type="entry name" value="Glyco_trans_2-like"/>
</dbReference>
<organism evidence="5 6">
    <name type="scientific">Flavobacterium laiguense</name>
    <dbReference type="NCBI Taxonomy" id="2169409"/>
    <lineage>
        <taxon>Bacteria</taxon>
        <taxon>Pseudomonadati</taxon>
        <taxon>Bacteroidota</taxon>
        <taxon>Flavobacteriia</taxon>
        <taxon>Flavobacteriales</taxon>
        <taxon>Flavobacteriaceae</taxon>
        <taxon>Flavobacterium</taxon>
    </lineage>
</organism>
<reference evidence="5 6" key="1">
    <citation type="submission" date="2018-04" db="EMBL/GenBank/DDBJ databases">
        <title>Flavobacterium sp. nov., isolated from glacier ice.</title>
        <authorList>
            <person name="Liu Q."/>
            <person name="Xin Y.-H."/>
        </authorList>
    </citation>
    <scope>NUCLEOTIDE SEQUENCE [LARGE SCALE GENOMIC DNA]</scope>
    <source>
        <strain evidence="5 6">LB2P30</strain>
    </source>
</reference>
<dbReference type="PANTHER" id="PTHR43179">
    <property type="entry name" value="RHAMNOSYLTRANSFERASE WBBL"/>
    <property type="match status" value="1"/>
</dbReference>
<gene>
    <name evidence="5" type="ORF">DB891_07155</name>
</gene>
<dbReference type="AlphaFoldDB" id="A0A2U1JYA4"/>
<dbReference type="RefSeq" id="WP_116762002.1">
    <property type="nucleotide sequence ID" value="NZ_QCZH01000005.1"/>
</dbReference>
<feature type="domain" description="Glycosyltransferase 2-like" evidence="4">
    <location>
        <begin position="11"/>
        <end position="128"/>
    </location>
</feature>
<comment type="similarity">
    <text evidence="1">Belongs to the glycosyltransferase 2 family.</text>
</comment>
<dbReference type="Gene3D" id="3.90.550.10">
    <property type="entry name" value="Spore Coat Polysaccharide Biosynthesis Protein SpsA, Chain A"/>
    <property type="match status" value="1"/>
</dbReference>
<comment type="caution">
    <text evidence="5">The sequence shown here is derived from an EMBL/GenBank/DDBJ whole genome shotgun (WGS) entry which is preliminary data.</text>
</comment>
<protein>
    <submittedName>
        <fullName evidence="5">Family 2 glycosyl transferase</fullName>
    </submittedName>
</protein>
<keyword evidence="6" id="KW-1185">Reference proteome</keyword>
<dbReference type="PANTHER" id="PTHR43179:SF12">
    <property type="entry name" value="GALACTOFURANOSYLTRANSFERASE GLFT2"/>
    <property type="match status" value="1"/>
</dbReference>
<dbReference type="SUPFAM" id="SSF53448">
    <property type="entry name" value="Nucleotide-diphospho-sugar transferases"/>
    <property type="match status" value="1"/>
</dbReference>
<evidence type="ECO:0000256" key="1">
    <source>
        <dbReference type="ARBA" id="ARBA00006739"/>
    </source>
</evidence>
<evidence type="ECO:0000256" key="2">
    <source>
        <dbReference type="ARBA" id="ARBA00022676"/>
    </source>
</evidence>
<keyword evidence="2" id="KW-0328">Glycosyltransferase</keyword>
<evidence type="ECO:0000259" key="4">
    <source>
        <dbReference type="Pfam" id="PF00535"/>
    </source>
</evidence>
<dbReference type="EMBL" id="QCZH01000005">
    <property type="protein sequence ID" value="PWA09939.1"/>
    <property type="molecule type" value="Genomic_DNA"/>
</dbReference>
<accession>A0A2U1JYA4</accession>
<dbReference type="CDD" id="cd04186">
    <property type="entry name" value="GT_2_like_c"/>
    <property type="match status" value="1"/>
</dbReference>